<reference evidence="2" key="2">
    <citation type="submission" date="2022-01" db="EMBL/GenBank/DDBJ databases">
        <authorList>
            <person name="Yamashiro T."/>
            <person name="Shiraishi A."/>
            <person name="Satake H."/>
            <person name="Nakayama K."/>
        </authorList>
    </citation>
    <scope>NUCLEOTIDE SEQUENCE</scope>
</reference>
<feature type="compositionally biased region" description="Acidic residues" evidence="1">
    <location>
        <begin position="80"/>
        <end position="89"/>
    </location>
</feature>
<name>A0ABQ5GFN9_9ASTR</name>
<reference evidence="2" key="1">
    <citation type="journal article" date="2022" name="Int. J. Mol. Sci.">
        <title>Draft Genome of Tanacetum Coccineum: Genomic Comparison of Closely Related Tanacetum-Family Plants.</title>
        <authorList>
            <person name="Yamashiro T."/>
            <person name="Shiraishi A."/>
            <person name="Nakayama K."/>
            <person name="Satake H."/>
        </authorList>
    </citation>
    <scope>NUCLEOTIDE SEQUENCE</scope>
</reference>
<gene>
    <name evidence="2" type="ORF">Tco_1032988</name>
</gene>
<sequence>MNDHECSPLTNWRSHIHKTFANTNTDAYYNPYLDVSITFNNHEGRNDEEDIQEEMELNVDHGIDNLDNDLARDNASYDANYEEEQYEEY</sequence>
<protein>
    <submittedName>
        <fullName evidence="2">Uncharacterized protein</fullName>
    </submittedName>
</protein>
<evidence type="ECO:0000313" key="3">
    <source>
        <dbReference type="Proteomes" id="UP001151760"/>
    </source>
</evidence>
<evidence type="ECO:0000313" key="2">
    <source>
        <dbReference type="EMBL" id="GJT73702.1"/>
    </source>
</evidence>
<organism evidence="2 3">
    <name type="scientific">Tanacetum coccineum</name>
    <dbReference type="NCBI Taxonomy" id="301880"/>
    <lineage>
        <taxon>Eukaryota</taxon>
        <taxon>Viridiplantae</taxon>
        <taxon>Streptophyta</taxon>
        <taxon>Embryophyta</taxon>
        <taxon>Tracheophyta</taxon>
        <taxon>Spermatophyta</taxon>
        <taxon>Magnoliopsida</taxon>
        <taxon>eudicotyledons</taxon>
        <taxon>Gunneridae</taxon>
        <taxon>Pentapetalae</taxon>
        <taxon>asterids</taxon>
        <taxon>campanulids</taxon>
        <taxon>Asterales</taxon>
        <taxon>Asteraceae</taxon>
        <taxon>Asteroideae</taxon>
        <taxon>Anthemideae</taxon>
        <taxon>Anthemidinae</taxon>
        <taxon>Tanacetum</taxon>
    </lineage>
</organism>
<feature type="region of interest" description="Disordered" evidence="1">
    <location>
        <begin position="64"/>
        <end position="89"/>
    </location>
</feature>
<proteinExistence type="predicted"/>
<accession>A0ABQ5GFN9</accession>
<comment type="caution">
    <text evidence="2">The sequence shown here is derived from an EMBL/GenBank/DDBJ whole genome shotgun (WGS) entry which is preliminary data.</text>
</comment>
<feature type="non-terminal residue" evidence="2">
    <location>
        <position position="89"/>
    </location>
</feature>
<dbReference type="Proteomes" id="UP001151760">
    <property type="component" value="Unassembled WGS sequence"/>
</dbReference>
<evidence type="ECO:0000256" key="1">
    <source>
        <dbReference type="SAM" id="MobiDB-lite"/>
    </source>
</evidence>
<dbReference type="EMBL" id="BQNB010018376">
    <property type="protein sequence ID" value="GJT73702.1"/>
    <property type="molecule type" value="Genomic_DNA"/>
</dbReference>
<keyword evidence="3" id="KW-1185">Reference proteome</keyword>